<dbReference type="Gene3D" id="1.10.260.40">
    <property type="entry name" value="lambda repressor-like DNA-binding domains"/>
    <property type="match status" value="1"/>
</dbReference>
<protein>
    <submittedName>
        <fullName evidence="2">Helix-turn-helix transcriptional regulator</fullName>
    </submittedName>
</protein>
<keyword evidence="3" id="KW-1185">Reference proteome</keyword>
<dbReference type="SUPFAM" id="SSF47413">
    <property type="entry name" value="lambda repressor-like DNA-binding domains"/>
    <property type="match status" value="1"/>
</dbReference>
<sequence length="95" mass="10024">MIEGCAEDLEVTVSETVRLLMARTGKRQADVAAALGVTRGAVSQRLLGRAEWKLSDLPKVADCFGLTATELLSGYTAIAIAGRLPPTGPIRTRVA</sequence>
<dbReference type="PROSITE" id="PS50943">
    <property type="entry name" value="HTH_CROC1"/>
    <property type="match status" value="1"/>
</dbReference>
<dbReference type="AlphaFoldDB" id="A0A4S5CU03"/>
<evidence type="ECO:0000259" key="1">
    <source>
        <dbReference type="PROSITE" id="PS50943"/>
    </source>
</evidence>
<dbReference type="InterPro" id="IPR001387">
    <property type="entry name" value="Cro/C1-type_HTH"/>
</dbReference>
<dbReference type="InterPro" id="IPR010982">
    <property type="entry name" value="Lambda_DNA-bd_dom_sf"/>
</dbReference>
<evidence type="ECO:0000313" key="3">
    <source>
        <dbReference type="Proteomes" id="UP000305282"/>
    </source>
</evidence>
<reference evidence="2 3" key="1">
    <citation type="submission" date="2019-04" db="EMBL/GenBank/DDBJ databases">
        <title>Draft genome sequences for three unisolated Alnus-infective Frankia Sp+ strains, AgTrS, AiOr and AvVan, the first sequenced Frankia strains able to sporulate in-planta.</title>
        <authorList>
            <person name="Bethencourt L."/>
            <person name="Vautrin F."/>
            <person name="Taib N."/>
            <person name="Dubost A."/>
            <person name="Castro-Garcia L."/>
            <person name="Imbaud O."/>
            <person name="Abrouk D."/>
            <person name="Fournier P."/>
            <person name="Briolay J."/>
            <person name="Nguyen A."/>
            <person name="Normand P."/>
            <person name="Fernandez M.P."/>
            <person name="Brochier-Armanet C."/>
            <person name="Herrera-Belaroussi A."/>
        </authorList>
    </citation>
    <scope>NUCLEOTIDE SEQUENCE [LARGE SCALE GENOMIC DNA]</scope>
    <source>
        <strain evidence="2 3">AvVan</strain>
    </source>
</reference>
<accession>A0A4S5CU03</accession>
<dbReference type="OrthoDB" id="3255326at2"/>
<evidence type="ECO:0000313" key="2">
    <source>
        <dbReference type="EMBL" id="THJ48295.1"/>
    </source>
</evidence>
<comment type="caution">
    <text evidence="2">The sequence shown here is derived from an EMBL/GenBank/DDBJ whole genome shotgun (WGS) entry which is preliminary data.</text>
</comment>
<dbReference type="Pfam" id="PF13560">
    <property type="entry name" value="HTH_31"/>
    <property type="match status" value="1"/>
</dbReference>
<name>A0A4S5CU03_9ACTN</name>
<feature type="domain" description="HTH cro/C1-type" evidence="1">
    <location>
        <begin position="17"/>
        <end position="71"/>
    </location>
</feature>
<proteinExistence type="predicted"/>
<gene>
    <name evidence="2" type="ORF">E7Y31_19300</name>
</gene>
<dbReference type="GO" id="GO:0003677">
    <property type="term" value="F:DNA binding"/>
    <property type="evidence" value="ECO:0007669"/>
    <property type="project" value="InterPro"/>
</dbReference>
<organism evidence="2 3">
    <name type="scientific">Candidatus Frankia alpina</name>
    <dbReference type="NCBI Taxonomy" id="2699483"/>
    <lineage>
        <taxon>Bacteria</taxon>
        <taxon>Bacillati</taxon>
        <taxon>Actinomycetota</taxon>
        <taxon>Actinomycetes</taxon>
        <taxon>Frankiales</taxon>
        <taxon>Frankiaceae</taxon>
        <taxon>Frankia</taxon>
    </lineage>
</organism>
<dbReference type="EMBL" id="SSXH01000658">
    <property type="protein sequence ID" value="THJ48295.1"/>
    <property type="molecule type" value="Genomic_DNA"/>
</dbReference>
<dbReference type="SMART" id="SM00530">
    <property type="entry name" value="HTH_XRE"/>
    <property type="match status" value="1"/>
</dbReference>
<dbReference type="Proteomes" id="UP000305282">
    <property type="component" value="Unassembled WGS sequence"/>
</dbReference>
<dbReference type="CDD" id="cd00093">
    <property type="entry name" value="HTH_XRE"/>
    <property type="match status" value="1"/>
</dbReference>